<evidence type="ECO:0000256" key="1">
    <source>
        <dbReference type="ARBA" id="ARBA00022603"/>
    </source>
</evidence>
<dbReference type="Proteomes" id="UP001299283">
    <property type="component" value="Unassembled WGS sequence"/>
</dbReference>
<proteinExistence type="predicted"/>
<dbReference type="PIRSF" id="PIRSF028177">
    <property type="entry name" value="Polyketide_synth_Omtfrase_TcmP"/>
    <property type="match status" value="1"/>
</dbReference>
<evidence type="ECO:0000256" key="2">
    <source>
        <dbReference type="ARBA" id="ARBA00022679"/>
    </source>
</evidence>
<keyword evidence="4" id="KW-1185">Reference proteome</keyword>
<dbReference type="RefSeq" id="WP_225397827.1">
    <property type="nucleotide sequence ID" value="NZ_JAYJJQ010000006.1"/>
</dbReference>
<comment type="caution">
    <text evidence="3">The sequence shown here is derived from an EMBL/GenBank/DDBJ whole genome shotgun (WGS) entry which is preliminary data.</text>
</comment>
<protein>
    <submittedName>
        <fullName evidence="3">Class I SAM-dependent methyltransferase</fullName>
        <ecNumber evidence="3">2.1.1.-</ecNumber>
    </submittedName>
</protein>
<evidence type="ECO:0000313" key="4">
    <source>
        <dbReference type="Proteomes" id="UP001299283"/>
    </source>
</evidence>
<dbReference type="EC" id="2.1.1.-" evidence="3"/>
<dbReference type="InterPro" id="IPR016874">
    <property type="entry name" value="TcmP-like"/>
</dbReference>
<dbReference type="GO" id="GO:0032259">
    <property type="term" value="P:methylation"/>
    <property type="evidence" value="ECO:0007669"/>
    <property type="project" value="UniProtKB-KW"/>
</dbReference>
<dbReference type="PANTHER" id="PTHR43619">
    <property type="entry name" value="S-ADENOSYL-L-METHIONINE-DEPENDENT METHYLTRANSFERASE YKTD-RELATED"/>
    <property type="match status" value="1"/>
</dbReference>
<evidence type="ECO:0000313" key="3">
    <source>
        <dbReference type="EMBL" id="MEB3069160.1"/>
    </source>
</evidence>
<sequence>MVDGSLLEGVSATALWTLRSRALESRRPDRLLTDPWAEHLFDSIGFDYKVFGKPAQYHVLRAIAFDQYTRHFLRHHPKAVVVALAEGFQTSFWRLHPELEATDGHWYSVDLDPVMASRERLLPPDDRLVNLATSALDRGWMTHVGDDRPILITAEGLLMYLAPHDALNLIAECATRFPGGQFIFDSIPQRYSRQTLGGVKLSKDYTLPPMPFSLSAEQARDLPDTVPGVRRVHTIPLPGGRGWWKLCGYRSLERFEPFRSMGPTVLTFDSPGHA</sequence>
<dbReference type="SUPFAM" id="SSF53335">
    <property type="entry name" value="S-adenosyl-L-methionine-dependent methyltransferases"/>
    <property type="match status" value="1"/>
</dbReference>
<dbReference type="EMBL" id="JAYJJQ010000006">
    <property type="protein sequence ID" value="MEB3069160.1"/>
    <property type="molecule type" value="Genomic_DNA"/>
</dbReference>
<dbReference type="Pfam" id="PF04072">
    <property type="entry name" value="LCM"/>
    <property type="match status" value="1"/>
</dbReference>
<keyword evidence="2 3" id="KW-0808">Transferase</keyword>
<dbReference type="InterPro" id="IPR007213">
    <property type="entry name" value="Ppm1/Ppm2/Tcmp"/>
</dbReference>
<reference evidence="3 4" key="1">
    <citation type="submission" date="2023-12" db="EMBL/GenBank/DDBJ databases">
        <title>Description of new species of Mycobacterium terrae complex isolated from sewage at the Sao Paulo Zoological Park Foundation in Brazil.</title>
        <authorList>
            <person name="Romagnoli C.L."/>
            <person name="Conceicao E.C."/>
            <person name="Machado E."/>
            <person name="Barreto L.B.P.F."/>
            <person name="Sharma A."/>
            <person name="Silva N.M."/>
            <person name="Marques L.E."/>
            <person name="Juliana M.A."/>
            <person name="Lourenco M.C.S."/>
            <person name="Digiampietri L.A."/>
            <person name="Suffys P.N."/>
            <person name="Viana-Niero C."/>
        </authorList>
    </citation>
    <scope>NUCLEOTIDE SEQUENCE [LARGE SCALE GENOMIC DNA]</scope>
    <source>
        <strain evidence="3 4">MYC017</strain>
    </source>
</reference>
<keyword evidence="1 3" id="KW-0489">Methyltransferase</keyword>
<dbReference type="GO" id="GO:0008168">
    <property type="term" value="F:methyltransferase activity"/>
    <property type="evidence" value="ECO:0007669"/>
    <property type="project" value="UniProtKB-KW"/>
</dbReference>
<gene>
    <name evidence="3" type="ORF">K5L39_08170</name>
</gene>
<dbReference type="Gene3D" id="3.40.50.150">
    <property type="entry name" value="Vaccinia Virus protein VP39"/>
    <property type="match status" value="1"/>
</dbReference>
<dbReference type="PANTHER" id="PTHR43619:SF2">
    <property type="entry name" value="S-ADENOSYL-L-METHIONINE-DEPENDENT METHYLTRANSFERASES SUPERFAMILY PROTEIN"/>
    <property type="match status" value="1"/>
</dbReference>
<organism evidence="3 4">
    <name type="scientific">[Mycobacterium] vasticus</name>
    <dbReference type="NCBI Taxonomy" id="2875777"/>
    <lineage>
        <taxon>Bacteria</taxon>
        <taxon>Bacillati</taxon>
        <taxon>Actinomycetota</taxon>
        <taxon>Actinomycetes</taxon>
        <taxon>Mycobacteriales</taxon>
        <taxon>Mycobacteriaceae</taxon>
        <taxon>Mycolicibacter</taxon>
    </lineage>
</organism>
<accession>A0ABU5YVL4</accession>
<name>A0ABU5YVL4_9MYCO</name>
<dbReference type="InterPro" id="IPR029063">
    <property type="entry name" value="SAM-dependent_MTases_sf"/>
</dbReference>